<dbReference type="STRING" id="316067.Geob_2716"/>
<evidence type="ECO:0000313" key="5">
    <source>
        <dbReference type="EMBL" id="ACM21066.1"/>
    </source>
</evidence>
<keyword evidence="4 5" id="KW-0326">Glycosidase</keyword>
<dbReference type="Proteomes" id="UP000007721">
    <property type="component" value="Chromosome"/>
</dbReference>
<dbReference type="eggNOG" id="COG1059">
    <property type="taxonomic scope" value="Bacteria"/>
</dbReference>
<dbReference type="GO" id="GO:0006281">
    <property type="term" value="P:DNA repair"/>
    <property type="evidence" value="ECO:0007669"/>
    <property type="project" value="UniProtKB-KW"/>
</dbReference>
<keyword evidence="5" id="KW-0255">Endonuclease</keyword>
<dbReference type="GO" id="GO:0016799">
    <property type="term" value="F:hydrolase activity, hydrolyzing N-glycosyl compounds"/>
    <property type="evidence" value="ECO:0007669"/>
    <property type="project" value="InterPro"/>
</dbReference>
<dbReference type="Gene3D" id="1.10.340.30">
    <property type="entry name" value="Hypothetical protein, domain 2"/>
    <property type="match status" value="1"/>
</dbReference>
<keyword evidence="1" id="KW-0227">DNA damage</keyword>
<dbReference type="EMBL" id="CP001390">
    <property type="protein sequence ID" value="ACM21066.1"/>
    <property type="molecule type" value="Genomic_DNA"/>
</dbReference>
<dbReference type="InterPro" id="IPR012092">
    <property type="entry name" value="DNA_glyclase/AP_lyase_Ogg"/>
</dbReference>
<name>B9M1I4_GEODF</name>
<dbReference type="GO" id="GO:0003906">
    <property type="term" value="F:DNA-(apurinic or apyrimidinic site) endonuclease activity"/>
    <property type="evidence" value="ECO:0007669"/>
    <property type="project" value="InterPro"/>
</dbReference>
<keyword evidence="2" id="KW-0378">Hydrolase</keyword>
<evidence type="ECO:0000313" key="6">
    <source>
        <dbReference type="Proteomes" id="UP000007721"/>
    </source>
</evidence>
<organism evidence="5 6">
    <name type="scientific">Geotalea daltonii (strain DSM 22248 / JCM 15807 / FRC-32)</name>
    <name type="common">Geobacter daltonii</name>
    <dbReference type="NCBI Taxonomy" id="316067"/>
    <lineage>
        <taxon>Bacteria</taxon>
        <taxon>Pseudomonadati</taxon>
        <taxon>Thermodesulfobacteriota</taxon>
        <taxon>Desulfuromonadia</taxon>
        <taxon>Geobacterales</taxon>
        <taxon>Geobacteraceae</taxon>
        <taxon>Geotalea</taxon>
    </lineage>
</organism>
<dbReference type="OrthoDB" id="306645at2"/>
<dbReference type="Pfam" id="PF22175">
    <property type="entry name" value="Ogg-HhH"/>
    <property type="match status" value="1"/>
</dbReference>
<dbReference type="HOGENOM" id="CLU_104937_0_0_7"/>
<keyword evidence="3" id="KW-0234">DNA repair</keyword>
<evidence type="ECO:0000256" key="3">
    <source>
        <dbReference type="ARBA" id="ARBA00023204"/>
    </source>
</evidence>
<protein>
    <submittedName>
        <fullName evidence="5">DNA glycosidase/endonuclease, putative</fullName>
    </submittedName>
</protein>
<accession>B9M1I4</accession>
<evidence type="ECO:0000256" key="1">
    <source>
        <dbReference type="ARBA" id="ARBA00022763"/>
    </source>
</evidence>
<evidence type="ECO:0000256" key="4">
    <source>
        <dbReference type="ARBA" id="ARBA00023295"/>
    </source>
</evidence>
<dbReference type="SUPFAM" id="SSF48150">
    <property type="entry name" value="DNA-glycosylase"/>
    <property type="match status" value="1"/>
</dbReference>
<gene>
    <name evidence="5" type="ordered locus">Geob_2716</name>
</gene>
<dbReference type="RefSeq" id="WP_012647794.1">
    <property type="nucleotide sequence ID" value="NC_011979.1"/>
</dbReference>
<proteinExistence type="predicted"/>
<dbReference type="AlphaFoldDB" id="B9M1I4"/>
<reference evidence="5 6" key="1">
    <citation type="submission" date="2009-01" db="EMBL/GenBank/DDBJ databases">
        <title>Complete sequence of Geobacter sp. FRC-32.</title>
        <authorList>
            <consortium name="US DOE Joint Genome Institute"/>
            <person name="Lucas S."/>
            <person name="Copeland A."/>
            <person name="Lapidus A."/>
            <person name="Glavina del Rio T."/>
            <person name="Dalin E."/>
            <person name="Tice H."/>
            <person name="Bruce D."/>
            <person name="Goodwin L."/>
            <person name="Pitluck S."/>
            <person name="Saunders E."/>
            <person name="Brettin T."/>
            <person name="Detter J.C."/>
            <person name="Han C."/>
            <person name="Larimer F."/>
            <person name="Land M."/>
            <person name="Hauser L."/>
            <person name="Kyrpides N."/>
            <person name="Ovchinnikova G."/>
            <person name="Kostka J."/>
            <person name="Richardson P."/>
        </authorList>
    </citation>
    <scope>NUCLEOTIDE SEQUENCE [LARGE SCALE GENOMIC DNA]</scope>
    <source>
        <strain evidence="6">DSM 22248 / JCM 15807 / FRC-32</strain>
    </source>
</reference>
<dbReference type="KEGG" id="geo:Geob_2716"/>
<dbReference type="InterPro" id="IPR011257">
    <property type="entry name" value="DNA_glycosylase"/>
</dbReference>
<sequence length="234" mass="26245">MNTSSNRLKNAVAAICPDIRDRVSKAVIPTDEKRLWWELSSCILSSQVPYPLSTAAANAINNDGILHDKCVSATKRAKRLEELLITPVEVDGKQRAYRFPVARARQLAAAHSVVMDSKCTLRELVKSFATATEARCWFVKHVPGIGPKQASMFLRNAGVSYDLAILDRHVLNYMTKLGMYSGDNYSISSLAQYRRHEVELKKHAEELDCQVGFLDWAIWIVMRVANRVPEVATV</sequence>
<keyword evidence="6" id="KW-1185">Reference proteome</keyword>
<keyword evidence="5" id="KW-0540">Nuclease</keyword>
<evidence type="ECO:0000256" key="2">
    <source>
        <dbReference type="ARBA" id="ARBA00022801"/>
    </source>
</evidence>